<dbReference type="Pfam" id="PF00583">
    <property type="entry name" value="Acetyltransf_1"/>
    <property type="match status" value="1"/>
</dbReference>
<dbReference type="EMBL" id="JAUSUH010000002">
    <property type="protein sequence ID" value="MDQ0347037.1"/>
    <property type="molecule type" value="Genomic_DNA"/>
</dbReference>
<comment type="caution">
    <text evidence="4">The sequence shown here is derived from an EMBL/GenBank/DDBJ whole genome shotgun (WGS) entry which is preliminary data.</text>
</comment>
<dbReference type="SUPFAM" id="SSF55729">
    <property type="entry name" value="Acyl-CoA N-acyltransferases (Nat)"/>
    <property type="match status" value="1"/>
</dbReference>
<dbReference type="InterPro" id="IPR016181">
    <property type="entry name" value="Acyl_CoA_acyltransferase"/>
</dbReference>
<dbReference type="InterPro" id="IPR050832">
    <property type="entry name" value="Bact_Acetyltransf"/>
</dbReference>
<feature type="domain" description="N-acetyltransferase" evidence="3">
    <location>
        <begin position="11"/>
        <end position="154"/>
    </location>
</feature>
<evidence type="ECO:0000256" key="2">
    <source>
        <dbReference type="ARBA" id="ARBA00023315"/>
    </source>
</evidence>
<protein>
    <submittedName>
        <fullName evidence="4">N-acetylglutamate synthase-like GNAT family acetyltransferase</fullName>
    </submittedName>
</protein>
<accession>A0ABU0DF61</accession>
<keyword evidence="1" id="KW-0808">Transferase</keyword>
<dbReference type="PROSITE" id="PS51186">
    <property type="entry name" value="GNAT"/>
    <property type="match status" value="1"/>
</dbReference>
<name>A0ABU0DF61_9HYPH</name>
<gene>
    <name evidence="4" type="ORF">J2S76_001454</name>
</gene>
<organism evidence="4 5">
    <name type="scientific">Ancylobacter vacuolatus</name>
    <dbReference type="NCBI Taxonomy" id="223389"/>
    <lineage>
        <taxon>Bacteria</taxon>
        <taxon>Pseudomonadati</taxon>
        <taxon>Pseudomonadota</taxon>
        <taxon>Alphaproteobacteria</taxon>
        <taxon>Hyphomicrobiales</taxon>
        <taxon>Xanthobacteraceae</taxon>
        <taxon>Ancylobacter</taxon>
    </lineage>
</organism>
<evidence type="ECO:0000259" key="3">
    <source>
        <dbReference type="PROSITE" id="PS51186"/>
    </source>
</evidence>
<dbReference type="Gene3D" id="3.40.630.30">
    <property type="match status" value="1"/>
</dbReference>
<keyword evidence="5" id="KW-1185">Reference proteome</keyword>
<sequence length="154" mass="16903">MTFPCTVSDLREVPAFAPVVADRVWRAWWEAQGVPLAALRARLDESLGPSPVPTTFVAHETERFLGCVALIASDVDQRPLLTPWVAALWVEPDVRRHGIGDALMARATQAAFGAGHEHVYLAAEAQLAPYYVARGWALIESDVDGLEIFVRRNG</sequence>
<evidence type="ECO:0000313" key="4">
    <source>
        <dbReference type="EMBL" id="MDQ0347037.1"/>
    </source>
</evidence>
<reference evidence="4 5" key="1">
    <citation type="submission" date="2023-07" db="EMBL/GenBank/DDBJ databases">
        <title>Genomic Encyclopedia of Type Strains, Phase IV (KMG-IV): sequencing the most valuable type-strain genomes for metagenomic binning, comparative biology and taxonomic classification.</title>
        <authorList>
            <person name="Goeker M."/>
        </authorList>
    </citation>
    <scope>NUCLEOTIDE SEQUENCE [LARGE SCALE GENOMIC DNA]</scope>
    <source>
        <strain evidence="4 5">DSM 1277</strain>
    </source>
</reference>
<proteinExistence type="predicted"/>
<keyword evidence="2" id="KW-0012">Acyltransferase</keyword>
<dbReference type="Proteomes" id="UP001238467">
    <property type="component" value="Unassembled WGS sequence"/>
</dbReference>
<dbReference type="RefSeq" id="WP_307058934.1">
    <property type="nucleotide sequence ID" value="NZ_JAUSUH010000002.1"/>
</dbReference>
<evidence type="ECO:0000313" key="5">
    <source>
        <dbReference type="Proteomes" id="UP001238467"/>
    </source>
</evidence>
<dbReference type="CDD" id="cd04301">
    <property type="entry name" value="NAT_SF"/>
    <property type="match status" value="1"/>
</dbReference>
<evidence type="ECO:0000256" key="1">
    <source>
        <dbReference type="ARBA" id="ARBA00022679"/>
    </source>
</evidence>
<dbReference type="PANTHER" id="PTHR43877">
    <property type="entry name" value="AMINOALKYLPHOSPHONATE N-ACETYLTRANSFERASE-RELATED-RELATED"/>
    <property type="match status" value="1"/>
</dbReference>
<dbReference type="InterPro" id="IPR000182">
    <property type="entry name" value="GNAT_dom"/>
</dbReference>